<dbReference type="GO" id="GO:0048029">
    <property type="term" value="F:monosaccharide binding"/>
    <property type="evidence" value="ECO:0007669"/>
    <property type="project" value="InterPro"/>
</dbReference>
<name>A0A010SUM6_PSEFL</name>
<comment type="subcellular location">
    <subcellularLocation>
        <location evidence="6">Cytoplasm</location>
    </subcellularLocation>
</comment>
<dbReference type="HOGENOM" id="CLU_135498_0_0_6"/>
<dbReference type="SUPFAM" id="SSF102546">
    <property type="entry name" value="RbsD-like"/>
    <property type="match status" value="1"/>
</dbReference>
<dbReference type="PANTHER" id="PTHR37831:SF1">
    <property type="entry name" value="D-RIBOSE PYRANASE"/>
    <property type="match status" value="1"/>
</dbReference>
<dbReference type="RefSeq" id="WP_019692646.1">
    <property type="nucleotide sequence ID" value="NZ_AFOY02000010.1"/>
</dbReference>
<dbReference type="GO" id="GO:0062193">
    <property type="term" value="F:D-ribose pyranase activity"/>
    <property type="evidence" value="ECO:0007669"/>
    <property type="project" value="UniProtKB-EC"/>
</dbReference>
<keyword evidence="5 6" id="KW-0119">Carbohydrate metabolism</keyword>
<evidence type="ECO:0000256" key="3">
    <source>
        <dbReference type="ARBA" id="ARBA00022490"/>
    </source>
</evidence>
<dbReference type="GO" id="GO:0005829">
    <property type="term" value="C:cytosol"/>
    <property type="evidence" value="ECO:0007669"/>
    <property type="project" value="TreeGrafter"/>
</dbReference>
<comment type="subunit">
    <text evidence="6">Homodecamer.</text>
</comment>
<dbReference type="Gene3D" id="3.40.1650.10">
    <property type="entry name" value="RbsD-like domain"/>
    <property type="match status" value="1"/>
</dbReference>
<evidence type="ECO:0000256" key="5">
    <source>
        <dbReference type="ARBA" id="ARBA00023277"/>
    </source>
</evidence>
<dbReference type="PANTHER" id="PTHR37831">
    <property type="entry name" value="D-RIBOSE PYRANASE"/>
    <property type="match status" value="1"/>
</dbReference>
<dbReference type="OrthoDB" id="9805009at2"/>
<dbReference type="EMBL" id="AFOY02000010">
    <property type="protein sequence ID" value="EXF94623.1"/>
    <property type="molecule type" value="Genomic_DNA"/>
</dbReference>
<dbReference type="InterPro" id="IPR007721">
    <property type="entry name" value="RbsD_FucU"/>
</dbReference>
<evidence type="ECO:0000256" key="2">
    <source>
        <dbReference type="ARBA" id="ARBA00012862"/>
    </source>
</evidence>
<comment type="catalytic activity">
    <reaction evidence="1 6">
        <text>beta-D-ribopyranose = beta-D-ribofuranose</text>
        <dbReference type="Rhea" id="RHEA:25432"/>
        <dbReference type="ChEBI" id="CHEBI:27476"/>
        <dbReference type="ChEBI" id="CHEBI:47002"/>
        <dbReference type="EC" id="5.4.99.62"/>
    </reaction>
</comment>
<dbReference type="eggNOG" id="COG1869">
    <property type="taxonomic scope" value="Bacteria"/>
</dbReference>
<feature type="active site" description="Proton donor" evidence="6">
    <location>
        <position position="20"/>
    </location>
</feature>
<keyword evidence="3 6" id="KW-0963">Cytoplasm</keyword>
<feature type="binding site" evidence="6">
    <location>
        <position position="101"/>
    </location>
    <ligand>
        <name>substrate</name>
    </ligand>
</feature>
<dbReference type="UniPathway" id="UPA00916">
    <property type="reaction ID" value="UER00888"/>
</dbReference>
<dbReference type="PATRIC" id="fig|1042209.11.peg.2603"/>
<comment type="similarity">
    <text evidence="6">Belongs to the RbsD / FucU family. RbsD subfamily.</text>
</comment>
<dbReference type="InterPro" id="IPR023750">
    <property type="entry name" value="RbsD-like_sf"/>
</dbReference>
<dbReference type="Proteomes" id="UP000022611">
    <property type="component" value="Unassembled WGS sequence"/>
</dbReference>
<evidence type="ECO:0000256" key="6">
    <source>
        <dbReference type="HAMAP-Rule" id="MF_01661"/>
    </source>
</evidence>
<protein>
    <recommendedName>
        <fullName evidence="2 6">D-ribose pyranase</fullName>
        <ecNumber evidence="2 6">5.4.99.62</ecNumber>
    </recommendedName>
</protein>
<sequence>MKKTPLLNIALSRLIASLGHGDMLVIGDAGLPVPPGVELIDLALTQGIPDFVSTLRVVLSEMQVESHVLAEEILLKQPPALQAIEELTANDAMGQRRLLNHEEFKVLSRQARAIVRTGECQPYCNVVLVAGVTF</sequence>
<dbReference type="Pfam" id="PF05025">
    <property type="entry name" value="RbsD_FucU"/>
    <property type="match status" value="1"/>
</dbReference>
<organism evidence="7 8">
    <name type="scientific">Pseudomonas fluorescens HK44</name>
    <dbReference type="NCBI Taxonomy" id="1042209"/>
    <lineage>
        <taxon>Bacteria</taxon>
        <taxon>Pseudomonadati</taxon>
        <taxon>Pseudomonadota</taxon>
        <taxon>Gammaproteobacteria</taxon>
        <taxon>Pseudomonadales</taxon>
        <taxon>Pseudomonadaceae</taxon>
        <taxon>Pseudomonas</taxon>
    </lineage>
</organism>
<dbReference type="EC" id="5.4.99.62" evidence="2 6"/>
<accession>A0A010SUM6</accession>
<dbReference type="FunFam" id="3.40.1650.10:FF:000004">
    <property type="entry name" value="D-ribose pyranase"/>
    <property type="match status" value="1"/>
</dbReference>
<evidence type="ECO:0000313" key="7">
    <source>
        <dbReference type="EMBL" id="EXF94623.1"/>
    </source>
</evidence>
<evidence type="ECO:0000256" key="4">
    <source>
        <dbReference type="ARBA" id="ARBA00023235"/>
    </source>
</evidence>
<reference evidence="7 8" key="1">
    <citation type="journal article" date="2011" name="J. Bacteriol.">
        <title>Draft genome sequence of the polycyclic aromatic hydrocarbon-degrading, genetically engineered bioluminescent bioreporter Pseudomonas fluorescens HK44.</title>
        <authorList>
            <person name="Chauhan A."/>
            <person name="Layton A.C."/>
            <person name="Williams D.E."/>
            <person name="Smartt A.E."/>
            <person name="Ripp S."/>
            <person name="Karpinets T.V."/>
            <person name="Brown S.D."/>
            <person name="Sayler G.S."/>
        </authorList>
    </citation>
    <scope>NUCLEOTIDE SEQUENCE [LARGE SCALE GENOMIC DNA]</scope>
    <source>
        <strain evidence="7 8">HK44</strain>
    </source>
</reference>
<comment type="pathway">
    <text evidence="6">Carbohydrate metabolism; D-ribose degradation; D-ribose 5-phosphate from beta-D-ribopyranose: step 1/2.</text>
</comment>
<feature type="binding site" evidence="6">
    <location>
        <begin position="123"/>
        <end position="125"/>
    </location>
    <ligand>
        <name>substrate</name>
    </ligand>
</feature>
<comment type="caution">
    <text evidence="7">The sequence shown here is derived from an EMBL/GenBank/DDBJ whole genome shotgun (WGS) entry which is preliminary data.</text>
</comment>
<keyword evidence="4 6" id="KW-0413">Isomerase</keyword>
<dbReference type="HAMAP" id="MF_01661">
    <property type="entry name" value="D_rib_pyranase"/>
    <property type="match status" value="1"/>
</dbReference>
<comment type="function">
    <text evidence="6">Catalyzes the interconversion of beta-pyran and beta-furan forms of D-ribose.</text>
</comment>
<dbReference type="GO" id="GO:0016872">
    <property type="term" value="F:intramolecular lyase activity"/>
    <property type="evidence" value="ECO:0007669"/>
    <property type="project" value="UniProtKB-UniRule"/>
</dbReference>
<evidence type="ECO:0000256" key="1">
    <source>
        <dbReference type="ARBA" id="ARBA00000223"/>
    </source>
</evidence>
<dbReference type="GO" id="GO:0019303">
    <property type="term" value="P:D-ribose catabolic process"/>
    <property type="evidence" value="ECO:0007669"/>
    <property type="project" value="UniProtKB-UniRule"/>
</dbReference>
<dbReference type="AlphaFoldDB" id="A0A010SUM6"/>
<feature type="binding site" evidence="6">
    <location>
        <position position="28"/>
    </location>
    <ligand>
        <name>substrate</name>
    </ligand>
</feature>
<evidence type="ECO:0000313" key="8">
    <source>
        <dbReference type="Proteomes" id="UP000022611"/>
    </source>
</evidence>
<dbReference type="InterPro" id="IPR023064">
    <property type="entry name" value="D-ribose_pyranase"/>
</dbReference>
<gene>
    <name evidence="6" type="primary">rbsD</name>
    <name evidence="7" type="ORF">HK44_001350</name>
</gene>
<proteinExistence type="inferred from homology"/>
<dbReference type="NCBIfam" id="NF008761">
    <property type="entry name" value="PRK11797.1"/>
    <property type="match status" value="1"/>
</dbReference>